<evidence type="ECO:0000313" key="2">
    <source>
        <dbReference type="Proteomes" id="UP000593579"/>
    </source>
</evidence>
<organism evidence="1 2">
    <name type="scientific">Gossypium gossypioides</name>
    <name type="common">Mexican cotton</name>
    <name type="synonym">Selera gossypioides</name>
    <dbReference type="NCBI Taxonomy" id="34282"/>
    <lineage>
        <taxon>Eukaryota</taxon>
        <taxon>Viridiplantae</taxon>
        <taxon>Streptophyta</taxon>
        <taxon>Embryophyta</taxon>
        <taxon>Tracheophyta</taxon>
        <taxon>Spermatophyta</taxon>
        <taxon>Magnoliopsida</taxon>
        <taxon>eudicotyledons</taxon>
        <taxon>Gunneridae</taxon>
        <taxon>Pentapetalae</taxon>
        <taxon>rosids</taxon>
        <taxon>malvids</taxon>
        <taxon>Malvales</taxon>
        <taxon>Malvaceae</taxon>
        <taxon>Malvoideae</taxon>
        <taxon>Gossypium</taxon>
    </lineage>
</organism>
<dbReference type="EMBL" id="JABEZY010257058">
    <property type="protein sequence ID" value="MBA0753609.1"/>
    <property type="molecule type" value="Genomic_DNA"/>
</dbReference>
<keyword evidence="2" id="KW-1185">Reference proteome</keyword>
<gene>
    <name evidence="1" type="ORF">Gogos_000050</name>
</gene>
<evidence type="ECO:0000313" key="1">
    <source>
        <dbReference type="EMBL" id="MBA0753609.1"/>
    </source>
</evidence>
<comment type="caution">
    <text evidence="1">The sequence shown here is derived from an EMBL/GenBank/DDBJ whole genome shotgun (WGS) entry which is preliminary data.</text>
</comment>
<accession>A0A7J9CYN2</accession>
<dbReference type="OrthoDB" id="1421598at2759"/>
<sequence>MTLEDVQLQLGLPVDGSIFTGFAQSTDCGAICYHLLGAILDIIYGGTHLSDPRRLFDAGQVMKPRTFDVAIETHRF</sequence>
<dbReference type="AlphaFoldDB" id="A0A7J9CYN2"/>
<dbReference type="Proteomes" id="UP000593579">
    <property type="component" value="Unassembled WGS sequence"/>
</dbReference>
<protein>
    <submittedName>
        <fullName evidence="1">Uncharacterized protein</fullName>
    </submittedName>
</protein>
<reference evidence="1 2" key="1">
    <citation type="journal article" date="2019" name="Genome Biol. Evol.">
        <title>Insights into the evolution of the New World diploid cottons (Gossypium, subgenus Houzingenia) based on genome sequencing.</title>
        <authorList>
            <person name="Grover C.E."/>
            <person name="Arick M.A. 2nd"/>
            <person name="Thrash A."/>
            <person name="Conover J.L."/>
            <person name="Sanders W.S."/>
            <person name="Peterson D.G."/>
            <person name="Frelichowski J.E."/>
            <person name="Scheffler J.A."/>
            <person name="Scheffler B.E."/>
            <person name="Wendel J.F."/>
        </authorList>
    </citation>
    <scope>NUCLEOTIDE SEQUENCE [LARGE SCALE GENOMIC DNA]</scope>
    <source>
        <strain evidence="1">5</strain>
        <tissue evidence="1">Leaf</tissue>
    </source>
</reference>
<name>A0A7J9CYN2_GOSGO</name>
<proteinExistence type="predicted"/>